<feature type="compositionally biased region" description="Basic and acidic residues" evidence="2">
    <location>
        <begin position="387"/>
        <end position="397"/>
    </location>
</feature>
<comment type="caution">
    <text evidence="4">The sequence shown here is derived from an EMBL/GenBank/DDBJ whole genome shotgun (WGS) entry which is preliminary data.</text>
</comment>
<dbReference type="PANTHER" id="PTHR15327">
    <property type="entry name" value="MICROFIBRIL-ASSOCIATED PROTEIN"/>
    <property type="match status" value="1"/>
</dbReference>
<accession>A0A5M9JJK9</accession>
<dbReference type="OrthoDB" id="1111734at2759"/>
<organism evidence="4 5">
    <name type="scientific">Monilinia fructicola</name>
    <name type="common">Brown rot fungus</name>
    <name type="synonym">Ciboria fructicola</name>
    <dbReference type="NCBI Taxonomy" id="38448"/>
    <lineage>
        <taxon>Eukaryota</taxon>
        <taxon>Fungi</taxon>
        <taxon>Dikarya</taxon>
        <taxon>Ascomycota</taxon>
        <taxon>Pezizomycotina</taxon>
        <taxon>Leotiomycetes</taxon>
        <taxon>Helotiales</taxon>
        <taxon>Sclerotiniaceae</taxon>
        <taxon>Monilinia</taxon>
    </lineage>
</organism>
<feature type="compositionally biased region" description="Basic and acidic residues" evidence="2">
    <location>
        <begin position="362"/>
        <end position="375"/>
    </location>
</feature>
<keyword evidence="1" id="KW-0175">Coiled coil</keyword>
<dbReference type="Proteomes" id="UP000322873">
    <property type="component" value="Unassembled WGS sequence"/>
</dbReference>
<sequence length="397" mass="45498">MSGKRMTANPIKPSRYRPGKAHLEEDDSSDSGSDVEETPTIAPPPKVSTAVGISSSLNKGDLNERRKLAAAKENARVQEEKALKAVEEEGFVTEEESGEEEDSGEESEEDSEEEESSEEEAPRRVMMRPIFIKKDKRNNLPGSSKIETKTEEELVAAEEARRKKLADEIVEEQIRKDIAAREAGKKNWDDEEEEDEVDDTDDIDPEAEFAAWKLRELKRIKRDREAIEEREKELEEVERRKNLTEEERKIEDDEYIAKQKEEREGRGKMATMQKYYHKGAFYSDALAAEGLDKRDIMGSRYADDVQNRELLPKALQMRDMTKLGKKGATKYRDLKSEDTGRWGQFDDRGPRKGREGMGGFTEDERFMPDRDRDRGGASGANNVPVGDENRRKRQRTD</sequence>
<name>A0A5M9JJK9_MONFR</name>
<feature type="region of interest" description="Disordered" evidence="2">
    <location>
        <begin position="1"/>
        <end position="154"/>
    </location>
</feature>
<dbReference type="InterPro" id="IPR009730">
    <property type="entry name" value="MFAP1_C"/>
</dbReference>
<keyword evidence="5" id="KW-1185">Reference proteome</keyword>
<dbReference type="Pfam" id="PF06991">
    <property type="entry name" value="MFAP1"/>
    <property type="match status" value="1"/>
</dbReference>
<reference evidence="4 5" key="1">
    <citation type="submission" date="2019-06" db="EMBL/GenBank/DDBJ databases">
        <title>Genome Sequence of the Brown Rot Fungal Pathogen Monilinia fructicola.</title>
        <authorList>
            <person name="De Miccolis Angelini R.M."/>
            <person name="Landi L."/>
            <person name="Abate D."/>
            <person name="Pollastro S."/>
            <person name="Romanazzi G."/>
            <person name="Faretra F."/>
        </authorList>
    </citation>
    <scope>NUCLEOTIDE SEQUENCE [LARGE SCALE GENOMIC DNA]</scope>
    <source>
        <strain evidence="4 5">Mfrc123</strain>
    </source>
</reference>
<dbReference type="EMBL" id="VICG01000010">
    <property type="protein sequence ID" value="KAA8568012.1"/>
    <property type="molecule type" value="Genomic_DNA"/>
</dbReference>
<feature type="coiled-coil region" evidence="1">
    <location>
        <begin position="217"/>
        <end position="263"/>
    </location>
</feature>
<evidence type="ECO:0000256" key="2">
    <source>
        <dbReference type="SAM" id="MobiDB-lite"/>
    </source>
</evidence>
<protein>
    <recommendedName>
        <fullName evidence="3">Micro-fibrillar-associated protein 1 C-terminal domain-containing protein</fullName>
    </recommendedName>
</protein>
<feature type="compositionally biased region" description="Basic and acidic residues" evidence="2">
    <location>
        <begin position="178"/>
        <end position="188"/>
    </location>
</feature>
<feature type="region of interest" description="Disordered" evidence="2">
    <location>
        <begin position="178"/>
        <end position="204"/>
    </location>
</feature>
<feature type="compositionally biased region" description="Basic and acidic residues" evidence="2">
    <location>
        <begin position="73"/>
        <end position="87"/>
    </location>
</feature>
<feature type="compositionally biased region" description="Acidic residues" evidence="2">
    <location>
        <begin position="189"/>
        <end position="204"/>
    </location>
</feature>
<evidence type="ECO:0000313" key="4">
    <source>
        <dbReference type="EMBL" id="KAA8568012.1"/>
    </source>
</evidence>
<dbReference type="VEuPathDB" id="FungiDB:MFRU_041g00690"/>
<feature type="region of interest" description="Disordered" evidence="2">
    <location>
        <begin position="326"/>
        <end position="397"/>
    </location>
</feature>
<dbReference type="InterPro" id="IPR033194">
    <property type="entry name" value="MFAP1"/>
</dbReference>
<feature type="compositionally biased region" description="Acidic residues" evidence="2">
    <location>
        <begin position="88"/>
        <end position="119"/>
    </location>
</feature>
<evidence type="ECO:0000256" key="1">
    <source>
        <dbReference type="SAM" id="Coils"/>
    </source>
</evidence>
<feature type="compositionally biased region" description="Acidic residues" evidence="2">
    <location>
        <begin position="24"/>
        <end position="37"/>
    </location>
</feature>
<feature type="domain" description="Micro-fibrillar-associated protein 1 C-terminal" evidence="3">
    <location>
        <begin position="116"/>
        <end position="339"/>
    </location>
</feature>
<feature type="compositionally biased region" description="Basic and acidic residues" evidence="2">
    <location>
        <begin position="330"/>
        <end position="355"/>
    </location>
</feature>
<evidence type="ECO:0000313" key="5">
    <source>
        <dbReference type="Proteomes" id="UP000322873"/>
    </source>
</evidence>
<evidence type="ECO:0000259" key="3">
    <source>
        <dbReference type="Pfam" id="PF06991"/>
    </source>
</evidence>
<gene>
    <name evidence="4" type="ORF">EYC84_008437</name>
</gene>
<dbReference type="AlphaFoldDB" id="A0A5M9JJK9"/>
<proteinExistence type="predicted"/>